<organism evidence="1 2">
    <name type="scientific">Actinomadura meyerae</name>
    <dbReference type="NCBI Taxonomy" id="240840"/>
    <lineage>
        <taxon>Bacteria</taxon>
        <taxon>Bacillati</taxon>
        <taxon>Actinomycetota</taxon>
        <taxon>Actinomycetes</taxon>
        <taxon>Streptosporangiales</taxon>
        <taxon>Thermomonosporaceae</taxon>
        <taxon>Actinomadura</taxon>
    </lineage>
</organism>
<dbReference type="EMBL" id="FZOR01000023">
    <property type="protein sequence ID" value="SNT30959.1"/>
    <property type="molecule type" value="Genomic_DNA"/>
</dbReference>
<protein>
    <recommendedName>
        <fullName evidence="3">DUF742 domain-containing protein</fullName>
    </recommendedName>
</protein>
<dbReference type="OrthoDB" id="3430520at2"/>
<dbReference type="Pfam" id="PF05331">
    <property type="entry name" value="DUF742"/>
    <property type="match status" value="1"/>
</dbReference>
<reference evidence="1 2" key="1">
    <citation type="submission" date="2017-06" db="EMBL/GenBank/DDBJ databases">
        <authorList>
            <person name="Kim H.J."/>
            <person name="Triplett B.A."/>
        </authorList>
    </citation>
    <scope>NUCLEOTIDE SEQUENCE [LARGE SCALE GENOMIC DNA]</scope>
    <source>
        <strain evidence="1 2">DSM 44715</strain>
    </source>
</reference>
<dbReference type="PANTHER" id="PTHR36221:SF1">
    <property type="entry name" value="DUF742 DOMAIN-CONTAINING PROTEIN"/>
    <property type="match status" value="1"/>
</dbReference>
<dbReference type="PANTHER" id="PTHR36221">
    <property type="entry name" value="DUF742 DOMAIN-CONTAINING PROTEIN"/>
    <property type="match status" value="1"/>
</dbReference>
<accession>A0A239LMQ8</accession>
<dbReference type="InterPro" id="IPR007995">
    <property type="entry name" value="DUF742"/>
</dbReference>
<evidence type="ECO:0000313" key="1">
    <source>
        <dbReference type="EMBL" id="SNT30959.1"/>
    </source>
</evidence>
<dbReference type="RefSeq" id="WP_089328112.1">
    <property type="nucleotide sequence ID" value="NZ_FZOR01000023.1"/>
</dbReference>
<name>A0A239LMQ8_9ACTN</name>
<evidence type="ECO:0008006" key="3">
    <source>
        <dbReference type="Google" id="ProtNLM"/>
    </source>
</evidence>
<dbReference type="AlphaFoldDB" id="A0A239LMQ8"/>
<evidence type="ECO:0000313" key="2">
    <source>
        <dbReference type="Proteomes" id="UP000198318"/>
    </source>
</evidence>
<dbReference type="Proteomes" id="UP000198318">
    <property type="component" value="Unassembled WGS sequence"/>
</dbReference>
<gene>
    <name evidence="1" type="ORF">SAMN05443665_102327</name>
</gene>
<keyword evidence="2" id="KW-1185">Reference proteome</keyword>
<proteinExistence type="predicted"/>
<sequence>MDPSAERWLDRDAGPVVRPYARTRGRTRPGGPGFELIAVVAATGVPAGDRLRYRPDHARVLRRCAAPVPVVDLASDLGLPIGVVRVLLGDLRDEGLVAVVAEARSAAGRRPPAGVLREVLNGLRAL</sequence>